<feature type="domain" description="LicD/FKTN/FKRP nucleotidyltransferase" evidence="1">
    <location>
        <begin position="157"/>
        <end position="187"/>
    </location>
</feature>
<evidence type="ECO:0000313" key="2">
    <source>
        <dbReference type="EMBL" id="PVD36068.1"/>
    </source>
</evidence>
<evidence type="ECO:0000259" key="1">
    <source>
        <dbReference type="Pfam" id="PF04991"/>
    </source>
</evidence>
<reference evidence="2 3" key="1">
    <citation type="submission" date="2018-04" db="EMBL/GenBank/DDBJ databases">
        <title>The genome of golden apple snail Pomacea canaliculata provides insight into stress tolerance and invasive adaptation.</title>
        <authorList>
            <person name="Liu C."/>
            <person name="Liu B."/>
            <person name="Ren Y."/>
            <person name="Zhang Y."/>
            <person name="Wang H."/>
            <person name="Li S."/>
            <person name="Jiang F."/>
            <person name="Yin L."/>
            <person name="Zhang G."/>
            <person name="Qian W."/>
            <person name="Fan W."/>
        </authorList>
    </citation>
    <scope>NUCLEOTIDE SEQUENCE [LARGE SCALE GENOMIC DNA]</scope>
    <source>
        <strain evidence="2">SZHN2017</strain>
        <tissue evidence="2">Muscle</tissue>
    </source>
</reference>
<dbReference type="InterPro" id="IPR052613">
    <property type="entry name" value="LicD_transferase"/>
</dbReference>
<comment type="caution">
    <text evidence="2">The sequence shown here is derived from an EMBL/GenBank/DDBJ whole genome shotgun (WGS) entry which is preliminary data.</text>
</comment>
<protein>
    <recommendedName>
        <fullName evidence="1">LicD/FKTN/FKRP nucleotidyltransferase domain-containing protein</fullName>
    </recommendedName>
</protein>
<dbReference type="PANTHER" id="PTHR13627">
    <property type="entry name" value="FUKUTIN RELATED PROTEIN"/>
    <property type="match status" value="1"/>
</dbReference>
<dbReference type="EMBL" id="PZQS01000002">
    <property type="protein sequence ID" value="PVD36068.1"/>
    <property type="molecule type" value="Genomic_DNA"/>
</dbReference>
<dbReference type="Pfam" id="PF04991">
    <property type="entry name" value="LicD"/>
    <property type="match status" value="1"/>
</dbReference>
<dbReference type="PANTHER" id="PTHR13627:SF35">
    <property type="entry name" value="LICD FAMILY PROTEIN"/>
    <property type="match status" value="1"/>
</dbReference>
<name>A0A2T7PRM2_POMCA</name>
<dbReference type="Proteomes" id="UP000245119">
    <property type="component" value="Linkage Group LG2"/>
</dbReference>
<sequence length="340" mass="39841">MALPLYSRCRGRNRCWGLMVKMMLLAFVIACIKPLRNALLYPVFPPLWRPIGTYKLLYIHMNDFFYPMDLKPYHGPCEDVVEKIQQLGILRKADELNATFRVYREQDWEAAQNELRMRNDPETMRKLSYFRPALTEGEQRALLRALYVATSVLGAFNITYFVAEGTIIGALRHGGLIPWDDDADVLFKAEQWPVARRVLSCVPGFRLKIYSDFMWKFFSADSPLWQGEEVTRFPYVDMFPYAEDSEHVWPLVVWLKDIIMWPRHEVYPGQDVAFDNFWVRAPSDMAGIVSHNFGDIRKCASRLFERRERRLTTSNERISVDCKLLDGVYSFAKDYPYRVG</sequence>
<dbReference type="InterPro" id="IPR007074">
    <property type="entry name" value="LicD/FKTN/FKRP_NTP_transf"/>
</dbReference>
<gene>
    <name evidence="2" type="ORF">C0Q70_03038</name>
</gene>
<evidence type="ECO:0000313" key="3">
    <source>
        <dbReference type="Proteomes" id="UP000245119"/>
    </source>
</evidence>
<organism evidence="2 3">
    <name type="scientific">Pomacea canaliculata</name>
    <name type="common">Golden apple snail</name>
    <dbReference type="NCBI Taxonomy" id="400727"/>
    <lineage>
        <taxon>Eukaryota</taxon>
        <taxon>Metazoa</taxon>
        <taxon>Spiralia</taxon>
        <taxon>Lophotrochozoa</taxon>
        <taxon>Mollusca</taxon>
        <taxon>Gastropoda</taxon>
        <taxon>Caenogastropoda</taxon>
        <taxon>Architaenioglossa</taxon>
        <taxon>Ampullarioidea</taxon>
        <taxon>Ampullariidae</taxon>
        <taxon>Pomacea</taxon>
    </lineage>
</organism>
<dbReference type="GO" id="GO:0009100">
    <property type="term" value="P:glycoprotein metabolic process"/>
    <property type="evidence" value="ECO:0007669"/>
    <property type="project" value="UniProtKB-ARBA"/>
</dbReference>
<keyword evidence="3" id="KW-1185">Reference proteome</keyword>
<accession>A0A2T7PRM2</accession>
<proteinExistence type="predicted"/>
<dbReference type="AlphaFoldDB" id="A0A2T7PRM2"/>
<dbReference type="OrthoDB" id="419198at2759"/>